<dbReference type="AlphaFoldDB" id="A0AA35SBU9"/>
<reference evidence="1" key="1">
    <citation type="submission" date="2023-03" db="EMBL/GenBank/DDBJ databases">
        <authorList>
            <person name="Steffen K."/>
            <person name="Cardenas P."/>
        </authorList>
    </citation>
    <scope>NUCLEOTIDE SEQUENCE</scope>
</reference>
<proteinExistence type="predicted"/>
<evidence type="ECO:0000313" key="2">
    <source>
        <dbReference type="Proteomes" id="UP001174909"/>
    </source>
</evidence>
<dbReference type="Proteomes" id="UP001174909">
    <property type="component" value="Unassembled WGS sequence"/>
</dbReference>
<keyword evidence="2" id="KW-1185">Reference proteome</keyword>
<gene>
    <name evidence="1" type="ORF">GBAR_LOCUS15257</name>
</gene>
<feature type="non-terminal residue" evidence="1">
    <location>
        <position position="63"/>
    </location>
</feature>
<name>A0AA35SBU9_GEOBA</name>
<protein>
    <submittedName>
        <fullName evidence="1">Uncharacterized protein</fullName>
    </submittedName>
</protein>
<dbReference type="EMBL" id="CASHTH010002221">
    <property type="protein sequence ID" value="CAI8026569.1"/>
    <property type="molecule type" value="Genomic_DNA"/>
</dbReference>
<sequence length="63" mass="6631">MATPDVDYTPLSTTLVFPVGSNKWHRLCANVPITGNANVNPDRAFGLKAVILSPSSANFGGET</sequence>
<accession>A0AA35SBU9</accession>
<organism evidence="1 2">
    <name type="scientific">Geodia barretti</name>
    <name type="common">Barrett's horny sponge</name>
    <dbReference type="NCBI Taxonomy" id="519541"/>
    <lineage>
        <taxon>Eukaryota</taxon>
        <taxon>Metazoa</taxon>
        <taxon>Porifera</taxon>
        <taxon>Demospongiae</taxon>
        <taxon>Heteroscleromorpha</taxon>
        <taxon>Tetractinellida</taxon>
        <taxon>Astrophorina</taxon>
        <taxon>Geodiidae</taxon>
        <taxon>Geodia</taxon>
    </lineage>
</organism>
<evidence type="ECO:0000313" key="1">
    <source>
        <dbReference type="EMBL" id="CAI8026569.1"/>
    </source>
</evidence>
<comment type="caution">
    <text evidence="1">The sequence shown here is derived from an EMBL/GenBank/DDBJ whole genome shotgun (WGS) entry which is preliminary data.</text>
</comment>